<gene>
    <name evidence="5" type="ORF">ABR189_04745</name>
</gene>
<dbReference type="PANTHER" id="PTHR43685:SF5">
    <property type="entry name" value="GLYCOSYLTRANSFERASE EPSE-RELATED"/>
    <property type="match status" value="1"/>
</dbReference>
<dbReference type="Gene3D" id="3.90.550.10">
    <property type="entry name" value="Spore Coat Polysaccharide Biosynthesis Protein SpsA, Chain A"/>
    <property type="match status" value="1"/>
</dbReference>
<organism evidence="5 6">
    <name type="scientific">Chitinophaga defluvii</name>
    <dbReference type="NCBI Taxonomy" id="3163343"/>
    <lineage>
        <taxon>Bacteria</taxon>
        <taxon>Pseudomonadati</taxon>
        <taxon>Bacteroidota</taxon>
        <taxon>Chitinophagia</taxon>
        <taxon>Chitinophagales</taxon>
        <taxon>Chitinophagaceae</taxon>
        <taxon>Chitinophaga</taxon>
    </lineage>
</organism>
<keyword evidence="6" id="KW-1185">Reference proteome</keyword>
<dbReference type="InterPro" id="IPR001173">
    <property type="entry name" value="Glyco_trans_2-like"/>
</dbReference>
<dbReference type="InterPro" id="IPR029044">
    <property type="entry name" value="Nucleotide-diphossugar_trans"/>
</dbReference>
<evidence type="ECO:0000313" key="5">
    <source>
        <dbReference type="EMBL" id="MET6996660.1"/>
    </source>
</evidence>
<keyword evidence="3 5" id="KW-0808">Transferase</keyword>
<evidence type="ECO:0000256" key="1">
    <source>
        <dbReference type="ARBA" id="ARBA00006739"/>
    </source>
</evidence>
<proteinExistence type="inferred from homology"/>
<name>A0ABV2T0U9_9BACT</name>
<evidence type="ECO:0000313" key="6">
    <source>
        <dbReference type="Proteomes" id="UP001549749"/>
    </source>
</evidence>
<dbReference type="InterPro" id="IPR050834">
    <property type="entry name" value="Glycosyltransf_2"/>
</dbReference>
<protein>
    <submittedName>
        <fullName evidence="5">Glycosyltransferase</fullName>
        <ecNumber evidence="5">2.4.-.-</ecNumber>
    </submittedName>
</protein>
<evidence type="ECO:0000259" key="4">
    <source>
        <dbReference type="Pfam" id="PF00535"/>
    </source>
</evidence>
<dbReference type="EMBL" id="JBEXAC010000001">
    <property type="protein sequence ID" value="MET6996660.1"/>
    <property type="molecule type" value="Genomic_DNA"/>
</dbReference>
<dbReference type="Pfam" id="PF00535">
    <property type="entry name" value="Glycos_transf_2"/>
    <property type="match status" value="1"/>
</dbReference>
<dbReference type="Proteomes" id="UP001549749">
    <property type="component" value="Unassembled WGS sequence"/>
</dbReference>
<keyword evidence="2 5" id="KW-0328">Glycosyltransferase</keyword>
<sequence length="298" mass="33561">MTTVIPHTGTMVQTASTVEGPVVSVVMSVYNGGQYLAATLDSLLAQTFSNFEAIILNDGSADNTAAILEDYARRDSRIRYVPLEQNRGLVYCLNAAVALAQGVYIARLDGDDICMPTRLEEQVAWLKANPEVDLVSSWVAFIDEAGKPSGHWELDRQTNTPAQIRKQMVKDNCIAHPAVMGKAEVFKTHPYHADQPKREDHDLWLRLLSEGYVIGKISKVLLLYRVHAASVTRTDARQVNIFMKIFETKYVFLKNQLQQRRWGLLEWRVAIYMIADLVKALLKAIKKSVRHVLSPKHS</sequence>
<evidence type="ECO:0000256" key="2">
    <source>
        <dbReference type="ARBA" id="ARBA00022676"/>
    </source>
</evidence>
<feature type="domain" description="Glycosyltransferase 2-like" evidence="4">
    <location>
        <begin position="24"/>
        <end position="183"/>
    </location>
</feature>
<dbReference type="GO" id="GO:0016757">
    <property type="term" value="F:glycosyltransferase activity"/>
    <property type="evidence" value="ECO:0007669"/>
    <property type="project" value="UniProtKB-KW"/>
</dbReference>
<dbReference type="RefSeq" id="WP_354659301.1">
    <property type="nucleotide sequence ID" value="NZ_JBEXAC010000001.1"/>
</dbReference>
<dbReference type="SUPFAM" id="SSF53448">
    <property type="entry name" value="Nucleotide-diphospho-sugar transferases"/>
    <property type="match status" value="1"/>
</dbReference>
<dbReference type="EC" id="2.4.-.-" evidence="5"/>
<dbReference type="PANTHER" id="PTHR43685">
    <property type="entry name" value="GLYCOSYLTRANSFERASE"/>
    <property type="match status" value="1"/>
</dbReference>
<comment type="similarity">
    <text evidence="1">Belongs to the glycosyltransferase 2 family.</text>
</comment>
<evidence type="ECO:0000256" key="3">
    <source>
        <dbReference type="ARBA" id="ARBA00022679"/>
    </source>
</evidence>
<accession>A0ABV2T0U9</accession>
<comment type="caution">
    <text evidence="5">The sequence shown here is derived from an EMBL/GenBank/DDBJ whole genome shotgun (WGS) entry which is preliminary data.</text>
</comment>
<reference evidence="5 6" key="1">
    <citation type="submission" date="2024-06" db="EMBL/GenBank/DDBJ databases">
        <title>Chitinophaga defluvii sp. nov., isolated from municipal sewage.</title>
        <authorList>
            <person name="Zhang L."/>
        </authorList>
    </citation>
    <scope>NUCLEOTIDE SEQUENCE [LARGE SCALE GENOMIC DNA]</scope>
    <source>
        <strain evidence="5 6">H8</strain>
    </source>
</reference>